<protein>
    <submittedName>
        <fullName evidence="2">Uncharacterized protein</fullName>
    </submittedName>
</protein>
<comment type="caution">
    <text evidence="2">The sequence shown here is derived from an EMBL/GenBank/DDBJ whole genome shotgun (WGS) entry which is preliminary data.</text>
</comment>
<dbReference type="EMBL" id="JAQIOY010000008">
    <property type="protein sequence ID" value="MDA7426270.1"/>
    <property type="molecule type" value="Genomic_DNA"/>
</dbReference>
<evidence type="ECO:0000313" key="3">
    <source>
        <dbReference type="Proteomes" id="UP001210720"/>
    </source>
</evidence>
<organism evidence="2 3">
    <name type="scientific">Thalassococcus lentus</name>
    <dbReference type="NCBI Taxonomy" id="1210524"/>
    <lineage>
        <taxon>Bacteria</taxon>
        <taxon>Pseudomonadati</taxon>
        <taxon>Pseudomonadota</taxon>
        <taxon>Alphaproteobacteria</taxon>
        <taxon>Rhodobacterales</taxon>
        <taxon>Roseobacteraceae</taxon>
        <taxon>Thalassococcus</taxon>
    </lineage>
</organism>
<sequence>MDRALRDFDKRQKAIRRKHTRMAKGYRNKMNANGVIMQKPDSKIGGYLSRILFLAVLAFMAFKVLLLTGIGEELYMERVSVLQLGNTYERAGAWLMQIDPVTAWLSQQAAAFLL</sequence>
<proteinExistence type="predicted"/>
<dbReference type="Proteomes" id="UP001210720">
    <property type="component" value="Unassembled WGS sequence"/>
</dbReference>
<gene>
    <name evidence="2" type="ORF">PFY00_16150</name>
</gene>
<name>A0ABT4XWC4_9RHOB</name>
<evidence type="ECO:0000313" key="2">
    <source>
        <dbReference type="EMBL" id="MDA7426270.1"/>
    </source>
</evidence>
<accession>A0ABT4XWC4</accession>
<evidence type="ECO:0000256" key="1">
    <source>
        <dbReference type="SAM" id="Phobius"/>
    </source>
</evidence>
<reference evidence="2 3" key="1">
    <citation type="submission" date="2023-01" db="EMBL/GenBank/DDBJ databases">
        <title>Thalassococcus onchidii sp. nov., isolated from a marine invertebrate from the South China Sea.</title>
        <authorList>
            <person name="Xu S."/>
            <person name="Liu Z."/>
            <person name="Xu Y."/>
        </authorList>
    </citation>
    <scope>NUCLEOTIDE SEQUENCE [LARGE SCALE GENOMIC DNA]</scope>
    <source>
        <strain evidence="2 3">KCTC 32084</strain>
    </source>
</reference>
<keyword evidence="1" id="KW-1133">Transmembrane helix</keyword>
<keyword evidence="1" id="KW-0472">Membrane</keyword>
<feature type="transmembrane region" description="Helical" evidence="1">
    <location>
        <begin position="47"/>
        <end position="70"/>
    </location>
</feature>
<keyword evidence="1" id="KW-0812">Transmembrane</keyword>
<dbReference type="RefSeq" id="WP_271433626.1">
    <property type="nucleotide sequence ID" value="NZ_JAQIOY010000008.1"/>
</dbReference>
<keyword evidence="3" id="KW-1185">Reference proteome</keyword>